<dbReference type="RefSeq" id="WP_128400653.1">
    <property type="nucleotide sequence ID" value="NZ_CP140807.1"/>
</dbReference>
<dbReference type="EMBL" id="SILG01000001">
    <property type="protein sequence ID" value="TBE73092.1"/>
    <property type="molecule type" value="Genomic_DNA"/>
</dbReference>
<sequence length="151" mass="16875">MEFCRLAALEGENVSELCQRHGISRQTGYVWPRRLQPVGGTAPVGRIPLTVHGSRSRACGCRISGPSRRRRRRASALDHPARFGPTACFNLTRKACQVPEQTKRPEGATLPAFILKPEPIRRLRWYGPCGPLRPSGCRWRAAERRSGRCCG</sequence>
<dbReference type="Proteomes" id="UP000291302">
    <property type="component" value="Unassembled WGS sequence"/>
</dbReference>
<evidence type="ECO:0000313" key="2">
    <source>
        <dbReference type="Proteomes" id="UP000291302"/>
    </source>
</evidence>
<keyword evidence="2" id="KW-1185">Reference proteome</keyword>
<name>A0ABY1Y0S5_9HYPH</name>
<accession>A0ABY1Y0S5</accession>
<evidence type="ECO:0000313" key="1">
    <source>
        <dbReference type="EMBL" id="TBE73092.1"/>
    </source>
</evidence>
<proteinExistence type="predicted"/>
<comment type="caution">
    <text evidence="1">The sequence shown here is derived from an EMBL/GenBank/DDBJ whole genome shotgun (WGS) entry which is preliminary data.</text>
</comment>
<organism evidence="1 2">
    <name type="scientific">Rhizobium beringeri</name>
    <dbReference type="NCBI Taxonomy" id="3019934"/>
    <lineage>
        <taxon>Bacteria</taxon>
        <taxon>Pseudomonadati</taxon>
        <taxon>Pseudomonadota</taxon>
        <taxon>Alphaproteobacteria</taxon>
        <taxon>Hyphomicrobiales</taxon>
        <taxon>Rhizobiaceae</taxon>
        <taxon>Rhizobium/Agrobacterium group</taxon>
        <taxon>Rhizobium</taxon>
    </lineage>
</organism>
<reference evidence="1 2" key="1">
    <citation type="submission" date="2019-02" db="EMBL/GenBank/DDBJ databases">
        <title>The genomic architecture of introgression among sibling species of bacteria.</title>
        <authorList>
            <person name="Cavassim M.I.A."/>
            <person name="Moeskjaer S."/>
            <person name="Moslemi C."/>
            <person name="Fields B."/>
            <person name="Bachmann A."/>
            <person name="Vilhjalmsson B."/>
            <person name="Schierup M.H."/>
            <person name="Young J.P.W."/>
            <person name="Andersen S.U."/>
        </authorList>
    </citation>
    <scope>NUCLEOTIDE SEQUENCE [LARGE SCALE GENOMIC DNA]</scope>
    <source>
        <strain evidence="1 2">SM51</strain>
    </source>
</reference>
<protein>
    <submittedName>
        <fullName evidence="1">Helix-turn-helix domain-containing protein</fullName>
    </submittedName>
</protein>
<gene>
    <name evidence="1" type="ORF">ELH03_21125</name>
</gene>